<feature type="transmembrane region" description="Helical" evidence="1">
    <location>
        <begin position="13"/>
        <end position="34"/>
    </location>
</feature>
<evidence type="ECO:0000313" key="3">
    <source>
        <dbReference type="Proteomes" id="UP000623301"/>
    </source>
</evidence>
<evidence type="ECO:0000313" key="2">
    <source>
        <dbReference type="EMBL" id="MBJ2175556.1"/>
    </source>
</evidence>
<proteinExistence type="predicted"/>
<keyword evidence="1" id="KW-0472">Membrane</keyword>
<gene>
    <name evidence="2" type="ORF">JBL43_14990</name>
</gene>
<feature type="transmembrane region" description="Helical" evidence="1">
    <location>
        <begin position="41"/>
        <end position="62"/>
    </location>
</feature>
<keyword evidence="1" id="KW-1133">Transmembrane helix</keyword>
<accession>A0ABS0WUA3</accession>
<name>A0ABS0WUA3_9FLAO</name>
<protein>
    <submittedName>
        <fullName evidence="2">Uncharacterized protein</fullName>
    </submittedName>
</protein>
<comment type="caution">
    <text evidence="2">The sequence shown here is derived from an EMBL/GenBank/DDBJ whole genome shotgun (WGS) entry which is preliminary data.</text>
</comment>
<reference evidence="2 3" key="1">
    <citation type="submission" date="2020-12" db="EMBL/GenBank/DDBJ databases">
        <title>Aureibaculum luteum sp. nov. and Aureibaculum flavum sp. nov., novel members of the family Flavobacteriaceae isolated from Antarctic intertidal sediments.</title>
        <authorList>
            <person name="He X."/>
            <person name="Zhang X."/>
        </authorList>
    </citation>
    <scope>NUCLEOTIDE SEQUENCE [LARGE SCALE GENOMIC DNA]</scope>
    <source>
        <strain evidence="2 3">A20</strain>
    </source>
</reference>
<dbReference type="RefSeq" id="WP_198842220.1">
    <property type="nucleotide sequence ID" value="NZ_JAEHFJ010000008.1"/>
</dbReference>
<evidence type="ECO:0000256" key="1">
    <source>
        <dbReference type="SAM" id="Phobius"/>
    </source>
</evidence>
<dbReference type="EMBL" id="JAEHFJ010000008">
    <property type="protein sequence ID" value="MBJ2175556.1"/>
    <property type="molecule type" value="Genomic_DNA"/>
</dbReference>
<dbReference type="Proteomes" id="UP000623301">
    <property type="component" value="Unassembled WGS sequence"/>
</dbReference>
<organism evidence="2 3">
    <name type="scientific">Aureibaculum flavum</name>
    <dbReference type="NCBI Taxonomy" id="2795986"/>
    <lineage>
        <taxon>Bacteria</taxon>
        <taxon>Pseudomonadati</taxon>
        <taxon>Bacteroidota</taxon>
        <taxon>Flavobacteriia</taxon>
        <taxon>Flavobacteriales</taxon>
        <taxon>Flavobacteriaceae</taxon>
        <taxon>Aureibaculum</taxon>
    </lineage>
</organism>
<sequence length="70" mass="8377">MYIKQHNFEVRELFVIGMEACILIFALYSIMGYYKKKYVKVINYIGFAIHLLATTGMLYYIATFKFDRLF</sequence>
<keyword evidence="3" id="KW-1185">Reference proteome</keyword>
<keyword evidence="1" id="KW-0812">Transmembrane</keyword>